<dbReference type="Proteomes" id="UP000189701">
    <property type="component" value="Unplaced"/>
</dbReference>
<reference evidence="2" key="1">
    <citation type="journal article" date="2013" name="Genome Biol.">
        <title>Reference genomes and transcriptomes of Nicotiana sylvestris and Nicotiana tomentosiformis.</title>
        <authorList>
            <person name="Sierro N."/>
            <person name="Battey J.N."/>
            <person name="Ouadi S."/>
            <person name="Bovet L."/>
            <person name="Goepfert S."/>
            <person name="Bakaher N."/>
            <person name="Peitsch M.C."/>
            <person name="Ivanov N.V."/>
        </authorList>
    </citation>
    <scope>NUCLEOTIDE SEQUENCE [LARGE SCALE GENOMIC DNA]</scope>
</reference>
<reference evidence="3" key="2">
    <citation type="submission" date="2025-08" db="UniProtKB">
        <authorList>
            <consortium name="RefSeq"/>
        </authorList>
    </citation>
    <scope>IDENTIFICATION</scope>
    <source>
        <tissue evidence="3">Leaf</tissue>
    </source>
</reference>
<dbReference type="AlphaFoldDB" id="A0A1U7VUB8"/>
<accession>A0A1U7VUB8</accession>
<evidence type="ECO:0000313" key="3">
    <source>
        <dbReference type="RefSeq" id="XP_009765505.1"/>
    </source>
</evidence>
<evidence type="ECO:0000256" key="1">
    <source>
        <dbReference type="SAM" id="MobiDB-lite"/>
    </source>
</evidence>
<evidence type="ECO:0000313" key="2">
    <source>
        <dbReference type="Proteomes" id="UP000189701"/>
    </source>
</evidence>
<sequence length="104" mass="11607">MAALLQFTATPLNQLQFHSKTLPKHTAKWGTIRCSAASPSKSYNITLLPGDGIGLEVISVENFQKRLKENQTKMENEKAKGNEGNNNEKKKKKIHPMVQKSSTK</sequence>
<organism evidence="2 3">
    <name type="scientific">Nicotiana sylvestris</name>
    <name type="common">Wood tobacco</name>
    <name type="synonym">South American tobacco</name>
    <dbReference type="NCBI Taxonomy" id="4096"/>
    <lineage>
        <taxon>Eukaryota</taxon>
        <taxon>Viridiplantae</taxon>
        <taxon>Streptophyta</taxon>
        <taxon>Embryophyta</taxon>
        <taxon>Tracheophyta</taxon>
        <taxon>Spermatophyta</taxon>
        <taxon>Magnoliopsida</taxon>
        <taxon>eudicotyledons</taxon>
        <taxon>Gunneridae</taxon>
        <taxon>Pentapetalae</taxon>
        <taxon>asterids</taxon>
        <taxon>lamiids</taxon>
        <taxon>Solanales</taxon>
        <taxon>Solanaceae</taxon>
        <taxon>Nicotianoideae</taxon>
        <taxon>Nicotianeae</taxon>
        <taxon>Nicotiana</taxon>
    </lineage>
</organism>
<dbReference type="STRING" id="4096.A0A1U7VUB8"/>
<feature type="compositionally biased region" description="Basic and acidic residues" evidence="1">
    <location>
        <begin position="69"/>
        <end position="81"/>
    </location>
</feature>
<keyword evidence="2" id="KW-1185">Reference proteome</keyword>
<proteinExistence type="predicted"/>
<feature type="region of interest" description="Disordered" evidence="1">
    <location>
        <begin position="69"/>
        <end position="104"/>
    </location>
</feature>
<name>A0A1U7VUB8_NICSY</name>
<protein>
    <submittedName>
        <fullName evidence="3">3-isopropylmalate dehydrogenase 3, chloroplastic-like</fullName>
    </submittedName>
</protein>
<dbReference type="RefSeq" id="XP_009765505.1">
    <property type="nucleotide sequence ID" value="XM_009767203.1"/>
</dbReference>
<gene>
    <name evidence="3" type="primary">LOC104217049</name>
</gene>